<sequence length="276" mass="30357">MRRAVSSMAGANVGASLRLVTDKIKVAAECRPQALQTANVRLVAVGKTKPIELIQQAYNHGQRNFGENYVQELSEKAANPDVVAKCPDIKWHFIGHLQRNKVKQLSSIANLYMVETVSSEKIASALDMSWGRLKRDDRLKVMAQINTSGEDTKHGATPDQSVKLVRHILEKCPNLHFIGLMTIGSFNHDLSSGPNPDFLILVDCKQHVCKELQLNLEAVELSMGMSNDFEHAIHLGSTNVRVGSTIFGARVYPAMKSGENRNATLPTSEPQSTVTT</sequence>
<dbReference type="PANTHER" id="PTHR10146:SF14">
    <property type="entry name" value="PYRIDOXAL PHOSPHATE HOMEOSTASIS PROTEIN"/>
    <property type="match status" value="1"/>
</dbReference>
<feature type="modified residue" description="N6-(pyridoxal phosphate)lysine" evidence="2">
    <location>
        <position position="47"/>
    </location>
</feature>
<dbReference type="Proteomes" id="UP000695022">
    <property type="component" value="Unplaced"/>
</dbReference>
<evidence type="ECO:0000259" key="4">
    <source>
        <dbReference type="Pfam" id="PF01168"/>
    </source>
</evidence>
<dbReference type="PROSITE" id="PS01211">
    <property type="entry name" value="UPF0001"/>
    <property type="match status" value="1"/>
</dbReference>
<dbReference type="HAMAP" id="MF_02087">
    <property type="entry name" value="PLP_homeostasis"/>
    <property type="match status" value="1"/>
</dbReference>
<comment type="similarity">
    <text evidence="2 3">Belongs to the pyridoxal phosphate-binding protein YggS/PROSC family.</text>
</comment>
<dbReference type="CDD" id="cd06822">
    <property type="entry name" value="PLPDE_III_YBL036c_euk"/>
    <property type="match status" value="1"/>
</dbReference>
<evidence type="ECO:0000313" key="6">
    <source>
        <dbReference type="RefSeq" id="XP_014670203.1"/>
    </source>
</evidence>
<reference evidence="6" key="1">
    <citation type="submission" date="2025-08" db="UniProtKB">
        <authorList>
            <consortium name="RefSeq"/>
        </authorList>
    </citation>
    <scope>IDENTIFICATION</scope>
</reference>
<name>A0ABM1EDD2_PRICU</name>
<dbReference type="GeneID" id="106811173"/>
<protein>
    <recommendedName>
        <fullName evidence="2">Pyridoxal phosphate homeostasis protein</fullName>
        <shortName evidence="2">PLP homeostasis protein</shortName>
    </recommendedName>
</protein>
<dbReference type="PANTHER" id="PTHR10146">
    <property type="entry name" value="PROLINE SYNTHETASE CO-TRANSCRIBED BACTERIAL HOMOLOG PROTEIN"/>
    <property type="match status" value="1"/>
</dbReference>
<dbReference type="RefSeq" id="XP_014670203.1">
    <property type="nucleotide sequence ID" value="XM_014814717.1"/>
</dbReference>
<evidence type="ECO:0000313" key="5">
    <source>
        <dbReference type="Proteomes" id="UP000695022"/>
    </source>
</evidence>
<dbReference type="NCBIfam" id="TIGR00044">
    <property type="entry name" value="YggS family pyridoxal phosphate-dependent enzyme"/>
    <property type="match status" value="1"/>
</dbReference>
<keyword evidence="5" id="KW-1185">Reference proteome</keyword>
<keyword evidence="1 2" id="KW-0663">Pyridoxal phosphate</keyword>
<evidence type="ECO:0000256" key="1">
    <source>
        <dbReference type="ARBA" id="ARBA00022898"/>
    </source>
</evidence>
<dbReference type="SUPFAM" id="SSF51419">
    <property type="entry name" value="PLP-binding barrel"/>
    <property type="match status" value="1"/>
</dbReference>
<organism evidence="5 6">
    <name type="scientific">Priapulus caudatus</name>
    <name type="common">Priapulid worm</name>
    <dbReference type="NCBI Taxonomy" id="37621"/>
    <lineage>
        <taxon>Eukaryota</taxon>
        <taxon>Metazoa</taxon>
        <taxon>Ecdysozoa</taxon>
        <taxon>Scalidophora</taxon>
        <taxon>Priapulida</taxon>
        <taxon>Priapulimorpha</taxon>
        <taxon>Priapulimorphida</taxon>
        <taxon>Priapulidae</taxon>
        <taxon>Priapulus</taxon>
    </lineage>
</organism>
<evidence type="ECO:0000256" key="3">
    <source>
        <dbReference type="RuleBase" id="RU004514"/>
    </source>
</evidence>
<dbReference type="Pfam" id="PF01168">
    <property type="entry name" value="Ala_racemase_N"/>
    <property type="match status" value="1"/>
</dbReference>
<dbReference type="InterPro" id="IPR001608">
    <property type="entry name" value="Ala_racemase_N"/>
</dbReference>
<comment type="function">
    <text evidence="2">Pyridoxal 5'-phosphate (PLP)-binding protein, which may be involved in intracellular homeostatic regulation of pyridoxal 5'-phosphate (PLP), the active form of vitamin B6.</text>
</comment>
<dbReference type="InterPro" id="IPR029066">
    <property type="entry name" value="PLP-binding_barrel"/>
</dbReference>
<dbReference type="InterPro" id="IPR011078">
    <property type="entry name" value="PyrdxlP_homeostasis"/>
</dbReference>
<dbReference type="PIRSF" id="PIRSF004848">
    <property type="entry name" value="YBL036c_PLPDEIII"/>
    <property type="match status" value="1"/>
</dbReference>
<gene>
    <name evidence="6" type="primary">LOC106811173</name>
</gene>
<accession>A0ABM1EDD2</accession>
<proteinExistence type="inferred from homology"/>
<evidence type="ECO:0000256" key="2">
    <source>
        <dbReference type="HAMAP-Rule" id="MF_03225"/>
    </source>
</evidence>
<dbReference type="Gene3D" id="3.20.20.10">
    <property type="entry name" value="Alanine racemase"/>
    <property type="match status" value="1"/>
</dbReference>
<feature type="domain" description="Alanine racemase N-terminal" evidence="4">
    <location>
        <begin position="38"/>
        <end position="250"/>
    </location>
</feature>